<organism evidence="3 4">
    <name type="scientific">Aquirufa ecclesiirivi</name>
    <dbReference type="NCBI Taxonomy" id="2715124"/>
    <lineage>
        <taxon>Bacteria</taxon>
        <taxon>Pseudomonadati</taxon>
        <taxon>Bacteroidota</taxon>
        <taxon>Cytophagia</taxon>
        <taxon>Cytophagales</taxon>
        <taxon>Flectobacillaceae</taxon>
        <taxon>Aquirufa</taxon>
    </lineage>
</organism>
<dbReference type="Proteomes" id="UP001321186">
    <property type="component" value="Unassembled WGS sequence"/>
</dbReference>
<name>A0ABT4JET7_9BACT</name>
<sequence length="166" mass="19255">MKKKILIALIVLLVGIQFVHQEKNESNDDTYAISTKYLVPENVNHILKVACNDCHSNKSTYPWYNNIQPVGFFLTHHINDGKKHLNLSTFTKLPIAVQNHKLEEIVETVEKKEMPMESYTYFGLHQEANLSQEQREMLITWAKAQMDSLKAHYPADSLVMKKRKQS</sequence>
<dbReference type="InterPro" id="IPR025992">
    <property type="entry name" value="Haem-bd"/>
</dbReference>
<keyword evidence="4" id="KW-1185">Reference proteome</keyword>
<keyword evidence="1" id="KW-0732">Signal</keyword>
<evidence type="ECO:0000313" key="4">
    <source>
        <dbReference type="Proteomes" id="UP001321186"/>
    </source>
</evidence>
<dbReference type="EMBL" id="JAANOH010000002">
    <property type="protein sequence ID" value="MCZ2474789.1"/>
    <property type="molecule type" value="Genomic_DNA"/>
</dbReference>
<feature type="chain" id="PRO_5045606681" evidence="1">
    <location>
        <begin position="22"/>
        <end position="166"/>
    </location>
</feature>
<reference evidence="3 4" key="1">
    <citation type="submission" date="2020-03" db="EMBL/GenBank/DDBJ databases">
        <authorList>
            <person name="Pitt A."/>
            <person name="Hahn M.W."/>
        </authorList>
    </citation>
    <scope>NUCLEOTIDE SEQUENCE [LARGE SCALE GENOMIC DNA]</scope>
    <source>
        <strain evidence="3 4">5A-MARBSE</strain>
    </source>
</reference>
<accession>A0ABT4JET7</accession>
<evidence type="ECO:0000259" key="2">
    <source>
        <dbReference type="SMART" id="SM01235"/>
    </source>
</evidence>
<dbReference type="Pfam" id="PF14376">
    <property type="entry name" value="Haem_bd"/>
    <property type="match status" value="1"/>
</dbReference>
<gene>
    <name evidence="3" type="ORF">G9H61_04990</name>
</gene>
<evidence type="ECO:0000256" key="1">
    <source>
        <dbReference type="SAM" id="SignalP"/>
    </source>
</evidence>
<evidence type="ECO:0000313" key="3">
    <source>
        <dbReference type="EMBL" id="MCZ2474789.1"/>
    </source>
</evidence>
<feature type="signal peptide" evidence="1">
    <location>
        <begin position="1"/>
        <end position="21"/>
    </location>
</feature>
<protein>
    <submittedName>
        <fullName evidence="3">Heme-binding domain-containing protein</fullName>
    </submittedName>
</protein>
<feature type="domain" description="Haem-binding" evidence="2">
    <location>
        <begin position="10"/>
        <end position="146"/>
    </location>
</feature>
<dbReference type="RefSeq" id="WP_166373433.1">
    <property type="nucleotide sequence ID" value="NZ_CBCRZM010000002.1"/>
</dbReference>
<proteinExistence type="predicted"/>
<dbReference type="SMART" id="SM01235">
    <property type="entry name" value="Haem_bd"/>
    <property type="match status" value="1"/>
</dbReference>
<comment type="caution">
    <text evidence="3">The sequence shown here is derived from an EMBL/GenBank/DDBJ whole genome shotgun (WGS) entry which is preliminary data.</text>
</comment>